<gene>
    <name evidence="2" type="ORF">ACFQ21_07500</name>
</gene>
<feature type="domain" description="DUF4136" evidence="1">
    <location>
        <begin position="32"/>
        <end position="206"/>
    </location>
</feature>
<dbReference type="RefSeq" id="WP_377577072.1">
    <property type="nucleotide sequence ID" value="NZ_JBHTKA010000001.1"/>
</dbReference>
<name>A0ABW3K147_9BACT</name>
<protein>
    <submittedName>
        <fullName evidence="2">DUF4136 domain-containing protein</fullName>
    </submittedName>
</protein>
<reference evidence="3" key="1">
    <citation type="journal article" date="2019" name="Int. J. Syst. Evol. Microbiol.">
        <title>The Global Catalogue of Microorganisms (GCM) 10K type strain sequencing project: providing services to taxonomists for standard genome sequencing and annotation.</title>
        <authorList>
            <consortium name="The Broad Institute Genomics Platform"/>
            <consortium name="The Broad Institute Genome Sequencing Center for Infectious Disease"/>
            <person name="Wu L."/>
            <person name="Ma J."/>
        </authorList>
    </citation>
    <scope>NUCLEOTIDE SEQUENCE [LARGE SCALE GENOMIC DNA]</scope>
    <source>
        <strain evidence="3">CCUG 58938</strain>
    </source>
</reference>
<dbReference type="Proteomes" id="UP001597112">
    <property type="component" value="Unassembled WGS sequence"/>
</dbReference>
<evidence type="ECO:0000313" key="3">
    <source>
        <dbReference type="Proteomes" id="UP001597112"/>
    </source>
</evidence>
<proteinExistence type="predicted"/>
<keyword evidence="3" id="KW-1185">Reference proteome</keyword>
<organism evidence="2 3">
    <name type="scientific">Ohtaekwangia kribbensis</name>
    <dbReference type="NCBI Taxonomy" id="688913"/>
    <lineage>
        <taxon>Bacteria</taxon>
        <taxon>Pseudomonadati</taxon>
        <taxon>Bacteroidota</taxon>
        <taxon>Cytophagia</taxon>
        <taxon>Cytophagales</taxon>
        <taxon>Fulvivirgaceae</taxon>
        <taxon>Ohtaekwangia</taxon>
    </lineage>
</organism>
<dbReference type="InterPro" id="IPR025411">
    <property type="entry name" value="DUF4136"/>
</dbReference>
<dbReference type="EMBL" id="JBHTKA010000001">
    <property type="protein sequence ID" value="MFD0999146.1"/>
    <property type="molecule type" value="Genomic_DNA"/>
</dbReference>
<evidence type="ECO:0000313" key="2">
    <source>
        <dbReference type="EMBL" id="MFD0999146.1"/>
    </source>
</evidence>
<evidence type="ECO:0000259" key="1">
    <source>
        <dbReference type="Pfam" id="PF13590"/>
    </source>
</evidence>
<dbReference type="Pfam" id="PF13590">
    <property type="entry name" value="DUF4136"/>
    <property type="match status" value="1"/>
</dbReference>
<comment type="caution">
    <text evidence="2">The sequence shown here is derived from an EMBL/GenBank/DDBJ whole genome shotgun (WGS) entry which is preliminary data.</text>
</comment>
<accession>A0ABW3K147</accession>
<sequence>MRQLLVCATVLVALWSCHPEPDDYDLLDQMVVSTNYDTTVYIGGNSIGTYKTYALPTDTIGYVSNTDRNDTIRTSPQYDLPRKVLQTVEANMNKLGYTRVGFHESPDIGVNVYAVKDLNLFQQVVYPNYYYSGYYGYGGYYYYPYVQTYAYNTGSLVVEFVDLKNAAANQKYEVIWNAYMGDLFNAVNQLDQSIEAVNQAFVQSPYLKVQE</sequence>
<dbReference type="Gene3D" id="3.30.160.670">
    <property type="match status" value="1"/>
</dbReference>